<gene>
    <name evidence="1" type="ORF">T265_05517</name>
</gene>
<accession>A0A074ZVK2</accession>
<dbReference type="AlphaFoldDB" id="A0A074ZVK2"/>
<dbReference type="OrthoDB" id="425014at2759"/>
<dbReference type="KEGG" id="ovi:T265_05517"/>
<dbReference type="RefSeq" id="XP_009168815.1">
    <property type="nucleotide sequence ID" value="XM_009170551.1"/>
</dbReference>
<proteinExistence type="predicted"/>
<organism evidence="1 2">
    <name type="scientific">Opisthorchis viverrini</name>
    <name type="common">Southeast Asian liver fluke</name>
    <dbReference type="NCBI Taxonomy" id="6198"/>
    <lineage>
        <taxon>Eukaryota</taxon>
        <taxon>Metazoa</taxon>
        <taxon>Spiralia</taxon>
        <taxon>Lophotrochozoa</taxon>
        <taxon>Platyhelminthes</taxon>
        <taxon>Trematoda</taxon>
        <taxon>Digenea</taxon>
        <taxon>Opisthorchiida</taxon>
        <taxon>Opisthorchiata</taxon>
        <taxon>Opisthorchiidae</taxon>
        <taxon>Opisthorchis</taxon>
    </lineage>
</organism>
<sequence length="438" mass="49027">MRCTQAASCFSWHDIRDIAVYFHKGNYSQRITWNPAESLVCDVLRQLNVLHQTASCFSRYDIRDIAKYRMWRYLTGKSRLAGQSIDTTSTQMSLGRRSADITQLRTCSSRMKHDAAWCSTFSCLETSQTRDSAGFQVAEYYPAAHDRSRLSSESSGRRGLRGLLNLIFCLNPDWTSFDNYIHSPIINQSILFIATPVSFERSRSCSGVIIPLISSAHPSVSTPACSDVIIQMRPMCVGGVVVARSLRMSDVRGSNPGTAIGHAPLMSSNKSETRVQCFPLVWTHRNNYARIETRPFKREWCGYEQRYLSRKTPKLQPSNISQCCGYADDIALTFEDQSEAQALLDKLTTIIPSFGMRLAPSKWKVLLQNVPSANISLTIQGESLEIVENFTYLGSCISSNGSVSDEVSARISKARITLANSRHLWGQKGISLDLKGRV</sequence>
<evidence type="ECO:0000313" key="2">
    <source>
        <dbReference type="Proteomes" id="UP000054324"/>
    </source>
</evidence>
<dbReference type="PANTHER" id="PTHR47027:SF20">
    <property type="entry name" value="REVERSE TRANSCRIPTASE-LIKE PROTEIN WITH RNA-DIRECTED DNA POLYMERASE DOMAIN"/>
    <property type="match status" value="1"/>
</dbReference>
<dbReference type="PANTHER" id="PTHR47027">
    <property type="entry name" value="REVERSE TRANSCRIPTASE DOMAIN-CONTAINING PROTEIN"/>
    <property type="match status" value="1"/>
</dbReference>
<evidence type="ECO:0000313" key="1">
    <source>
        <dbReference type="EMBL" id="KER27410.1"/>
    </source>
</evidence>
<dbReference type="CTD" id="20319699"/>
<dbReference type="Proteomes" id="UP000054324">
    <property type="component" value="Unassembled WGS sequence"/>
</dbReference>
<dbReference type="GeneID" id="20319699"/>
<protein>
    <recommendedName>
        <fullName evidence="3">Reverse transcriptase domain-containing protein</fullName>
    </recommendedName>
</protein>
<name>A0A074ZVK2_OPIVI</name>
<reference evidence="1 2" key="1">
    <citation type="submission" date="2013-11" db="EMBL/GenBank/DDBJ databases">
        <title>Opisthorchis viverrini - life in the bile duct.</title>
        <authorList>
            <person name="Young N.D."/>
            <person name="Nagarajan N."/>
            <person name="Lin S.J."/>
            <person name="Korhonen P.K."/>
            <person name="Jex A.R."/>
            <person name="Hall R.S."/>
            <person name="Safavi-Hemami H."/>
            <person name="Kaewkong W."/>
            <person name="Bertrand D."/>
            <person name="Gao S."/>
            <person name="Seet Q."/>
            <person name="Wongkham S."/>
            <person name="Teh B.T."/>
            <person name="Wongkham C."/>
            <person name="Intapan P.M."/>
            <person name="Maleewong W."/>
            <person name="Yang X."/>
            <person name="Hu M."/>
            <person name="Wang Z."/>
            <person name="Hofmann A."/>
            <person name="Sternberg P.W."/>
            <person name="Tan P."/>
            <person name="Wang J."/>
            <person name="Gasser R.B."/>
        </authorList>
    </citation>
    <scope>NUCLEOTIDE SEQUENCE [LARGE SCALE GENOMIC DNA]</scope>
</reference>
<dbReference type="EMBL" id="KL596723">
    <property type="protein sequence ID" value="KER27410.1"/>
    <property type="molecule type" value="Genomic_DNA"/>
</dbReference>
<evidence type="ECO:0008006" key="3">
    <source>
        <dbReference type="Google" id="ProtNLM"/>
    </source>
</evidence>
<keyword evidence="2" id="KW-1185">Reference proteome</keyword>